<dbReference type="GO" id="GO:0016491">
    <property type="term" value="F:oxidoreductase activity"/>
    <property type="evidence" value="ECO:0007669"/>
    <property type="project" value="UniProtKB-KW"/>
</dbReference>
<keyword evidence="5" id="KW-1185">Reference proteome</keyword>
<dbReference type="Gene3D" id="3.40.50.720">
    <property type="entry name" value="NAD(P)-binding Rossmann-like Domain"/>
    <property type="match status" value="1"/>
</dbReference>
<evidence type="ECO:0000313" key="5">
    <source>
        <dbReference type="Proteomes" id="UP000051221"/>
    </source>
</evidence>
<evidence type="ECO:0000256" key="1">
    <source>
        <dbReference type="ARBA" id="ARBA00006484"/>
    </source>
</evidence>
<keyword evidence="3" id="KW-0560">Oxidoreductase</keyword>
<comment type="similarity">
    <text evidence="1">Belongs to the short-chain dehydrogenases/reductases (SDR) family.</text>
</comment>
<dbReference type="Pfam" id="PF13561">
    <property type="entry name" value="adh_short_C2"/>
    <property type="match status" value="1"/>
</dbReference>
<keyword evidence="2" id="KW-0521">NADP</keyword>
<dbReference type="AlphaFoldDB" id="A0A0Q2MHE6"/>
<proteinExistence type="inferred from homology"/>
<name>A0A0Q2MHE6_VIBFU</name>
<dbReference type="PRINTS" id="PR00081">
    <property type="entry name" value="GDHRDH"/>
</dbReference>
<comment type="caution">
    <text evidence="4">The sequence shown here is derived from an EMBL/GenBank/DDBJ whole genome shotgun (WGS) entry which is preliminary data.</text>
</comment>
<dbReference type="PANTHER" id="PTHR43639:SF1">
    <property type="entry name" value="SHORT-CHAIN DEHYDROGENASE_REDUCTASE FAMILY PROTEIN"/>
    <property type="match status" value="1"/>
</dbReference>
<gene>
    <name evidence="4" type="ORF">AMR76_05255</name>
</gene>
<dbReference type="InterPro" id="IPR036291">
    <property type="entry name" value="NAD(P)-bd_dom_sf"/>
</dbReference>
<dbReference type="PRINTS" id="PR00080">
    <property type="entry name" value="SDRFAMILY"/>
</dbReference>
<dbReference type="SUPFAM" id="SSF51735">
    <property type="entry name" value="NAD(P)-binding Rossmann-fold domains"/>
    <property type="match status" value="1"/>
</dbReference>
<evidence type="ECO:0000256" key="2">
    <source>
        <dbReference type="ARBA" id="ARBA00022857"/>
    </source>
</evidence>
<protein>
    <submittedName>
        <fullName evidence="4">Short-chain dehydrogenase</fullName>
    </submittedName>
</protein>
<dbReference type="FunFam" id="3.40.50.720:FF:000374">
    <property type="entry name" value="3-oxoacyl-(Acyl-carrier-protein) reductase"/>
    <property type="match status" value="1"/>
</dbReference>
<sequence length="252" mass="26658">MNSRIALITGASRGLGQNGALKLAKQGVDIILTYHSQAEQAQQVVAEIEALGRKAVAIQLDTGNISEFEPFVAEVKQVLATHWQRDDFDFLVNNAGIGMDASLTDASEALFDRLCNIHFKGVFFLTQALAPLLRDGGRILNVSSGLTRFAMPGKGVYAAMKGAIEVYTRYLAKELGSRGIRVNVLAPGAIETDFGGGAVRDVEAINAHVSANTALGRAGLPDDIGGVMASLLVGDTGWIQGQRIEASGGMFL</sequence>
<dbReference type="InParanoid" id="A0A0Q2MHE6"/>
<dbReference type="InterPro" id="IPR002347">
    <property type="entry name" value="SDR_fam"/>
</dbReference>
<accession>A0A0Q2MHE6</accession>
<organism evidence="4 5">
    <name type="scientific">Vibrio furnissii</name>
    <dbReference type="NCBI Taxonomy" id="29494"/>
    <lineage>
        <taxon>Bacteria</taxon>
        <taxon>Pseudomonadati</taxon>
        <taxon>Pseudomonadota</taxon>
        <taxon>Gammaproteobacteria</taxon>
        <taxon>Vibrionales</taxon>
        <taxon>Vibrionaceae</taxon>
        <taxon>Vibrio</taxon>
    </lineage>
</organism>
<dbReference type="EMBL" id="LKHS01000004">
    <property type="protein sequence ID" value="KQH87130.1"/>
    <property type="molecule type" value="Genomic_DNA"/>
</dbReference>
<dbReference type="PANTHER" id="PTHR43639">
    <property type="entry name" value="OXIDOREDUCTASE, SHORT-CHAIN DEHYDROGENASE/REDUCTASE FAMILY (AFU_ORTHOLOGUE AFUA_5G02870)"/>
    <property type="match status" value="1"/>
</dbReference>
<evidence type="ECO:0000313" key="4">
    <source>
        <dbReference type="EMBL" id="KQH87130.1"/>
    </source>
</evidence>
<reference evidence="4 5" key="1">
    <citation type="submission" date="2015-08" db="EMBL/GenBank/DDBJ databases">
        <title>Antibacterial properties of a collection of Vibrionaceae strains.</title>
        <authorList>
            <person name="Giubergia S."/>
        </authorList>
    </citation>
    <scope>NUCLEOTIDE SEQUENCE [LARGE SCALE GENOMIC DNA]</scope>
    <source>
        <strain evidence="4 5">S0821</strain>
    </source>
</reference>
<dbReference type="Proteomes" id="UP000051221">
    <property type="component" value="Unassembled WGS sequence"/>
</dbReference>
<dbReference type="RefSeq" id="WP_055465503.1">
    <property type="nucleotide sequence ID" value="NZ_LKHS01000004.1"/>
</dbReference>
<evidence type="ECO:0000256" key="3">
    <source>
        <dbReference type="ARBA" id="ARBA00023002"/>
    </source>
</evidence>